<evidence type="ECO:0000256" key="5">
    <source>
        <dbReference type="PIRSR" id="PIRSR001365-2"/>
    </source>
</evidence>
<evidence type="ECO:0000256" key="1">
    <source>
        <dbReference type="ARBA" id="ARBA00007592"/>
    </source>
</evidence>
<dbReference type="Gene3D" id="3.20.20.70">
    <property type="entry name" value="Aldolase class I"/>
    <property type="match status" value="1"/>
</dbReference>
<dbReference type="Proteomes" id="UP001297361">
    <property type="component" value="Unassembled WGS sequence"/>
</dbReference>
<name>A0AAJ2X6S8_XANCA</name>
<feature type="active site" description="Schiff-base intermediate with substrate" evidence="4">
    <location>
        <position position="162"/>
    </location>
</feature>
<evidence type="ECO:0000256" key="3">
    <source>
        <dbReference type="PIRNR" id="PIRNR001365"/>
    </source>
</evidence>
<evidence type="ECO:0000256" key="2">
    <source>
        <dbReference type="ARBA" id="ARBA00023239"/>
    </source>
</evidence>
<dbReference type="CDD" id="cd00408">
    <property type="entry name" value="DHDPS-like"/>
    <property type="match status" value="1"/>
</dbReference>
<comment type="caution">
    <text evidence="6">The sequence shown here is derived from an EMBL/GenBank/DDBJ whole genome shotgun (WGS) entry which is preliminary data.</text>
</comment>
<reference evidence="6" key="1">
    <citation type="submission" date="2021-10" db="EMBL/GenBank/DDBJ databases">
        <authorList>
            <person name="Hussein R."/>
            <person name="Harrison J."/>
            <person name="Studholme D.J."/>
            <person name="Vicente J."/>
            <person name="Grant M."/>
        </authorList>
    </citation>
    <scope>NUCLEOTIDE SEQUENCE</scope>
    <source>
        <strain evidence="6">NCPPB 2970</strain>
    </source>
</reference>
<dbReference type="PRINTS" id="PR00146">
    <property type="entry name" value="DHPICSNTHASE"/>
</dbReference>
<keyword evidence="2 3" id="KW-0456">Lyase</keyword>
<feature type="binding site" evidence="5">
    <location>
        <position position="46"/>
    </location>
    <ligand>
        <name>pyruvate</name>
        <dbReference type="ChEBI" id="CHEBI:15361"/>
    </ligand>
</feature>
<dbReference type="GO" id="GO:0008840">
    <property type="term" value="F:4-hydroxy-tetrahydrodipicolinate synthase activity"/>
    <property type="evidence" value="ECO:0007669"/>
    <property type="project" value="TreeGrafter"/>
</dbReference>
<dbReference type="PANTHER" id="PTHR12128:SF66">
    <property type="entry name" value="4-HYDROXY-2-OXOGLUTARATE ALDOLASE, MITOCHONDRIAL"/>
    <property type="match status" value="1"/>
</dbReference>
<dbReference type="PIRSF" id="PIRSF001365">
    <property type="entry name" value="DHDPS"/>
    <property type="match status" value="1"/>
</dbReference>
<dbReference type="InterPro" id="IPR002220">
    <property type="entry name" value="DapA-like"/>
</dbReference>
<dbReference type="EMBL" id="JAJFNJ020000003">
    <property type="protein sequence ID" value="MEC3889673.1"/>
    <property type="molecule type" value="Genomic_DNA"/>
</dbReference>
<comment type="similarity">
    <text evidence="1 3">Belongs to the DapA family.</text>
</comment>
<sequence length="295" mass="30943">MTLTGLCAFPLTPTDADGHVDTEGLARLVENAVCGGVDSVCVLGSTGTYAYLDPVERKRAVSAAVEAAGGRVPVLAGVGALRTDTTVRCSADAISAGADALLLAPVSYTPLTEEEAYHHYRTVAEVAGRPLIIYNNPGTTHFQFSDRLVARLSKVSGIVGIKNPIPAEGDVASELDRLRPQLPARFLVGYSGDWGCGRALLQGGDTWFSVLAGMLPAAALALSRAAQAGDALEVVRLDESLSPLWTLMRRHGGVRVMHSMLTFLPFGITPFQPPRPLLPLSSGVTAEVESALAAL</sequence>
<gene>
    <name evidence="6" type="ORF">LLE72_018430</name>
</gene>
<dbReference type="RefSeq" id="WP_065046288.1">
    <property type="nucleotide sequence ID" value="NZ_JAJFNJ020000003.1"/>
</dbReference>
<dbReference type="Pfam" id="PF00701">
    <property type="entry name" value="DHDPS"/>
    <property type="match status" value="1"/>
</dbReference>
<reference evidence="6" key="2">
    <citation type="submission" date="2024-01" db="EMBL/GenBank/DDBJ databases">
        <title>Long-read genome sequencing of X. campestris pv. papavericola.</title>
        <authorList>
            <person name="Hussain R.M.F."/>
            <person name="Greer S."/>
            <person name="Harrison J."/>
            <person name="Grant M."/>
            <person name="Vicente J."/>
            <person name="Studholme D.J."/>
        </authorList>
    </citation>
    <scope>NUCLEOTIDE SEQUENCE</scope>
    <source>
        <strain evidence="6">NCPPB 2970</strain>
    </source>
</reference>
<feature type="active site" description="Proton donor/acceptor" evidence="4">
    <location>
        <position position="134"/>
    </location>
</feature>
<proteinExistence type="inferred from homology"/>
<dbReference type="GO" id="GO:0005829">
    <property type="term" value="C:cytosol"/>
    <property type="evidence" value="ECO:0007669"/>
    <property type="project" value="TreeGrafter"/>
</dbReference>
<dbReference type="InterPro" id="IPR013785">
    <property type="entry name" value="Aldolase_TIM"/>
</dbReference>
<evidence type="ECO:0000313" key="6">
    <source>
        <dbReference type="EMBL" id="MEC3889673.1"/>
    </source>
</evidence>
<protein>
    <submittedName>
        <fullName evidence="6">Dihydrodipicolinate synthase family protein</fullName>
    </submittedName>
</protein>
<dbReference type="PANTHER" id="PTHR12128">
    <property type="entry name" value="DIHYDRODIPICOLINATE SYNTHASE"/>
    <property type="match status" value="1"/>
</dbReference>
<dbReference type="SMART" id="SM01130">
    <property type="entry name" value="DHDPS"/>
    <property type="match status" value="1"/>
</dbReference>
<evidence type="ECO:0000256" key="4">
    <source>
        <dbReference type="PIRSR" id="PIRSR001365-1"/>
    </source>
</evidence>
<dbReference type="AlphaFoldDB" id="A0AAJ2X6S8"/>
<accession>A0AAJ2X6S8</accession>
<evidence type="ECO:0000313" key="7">
    <source>
        <dbReference type="Proteomes" id="UP001297361"/>
    </source>
</evidence>
<dbReference type="SUPFAM" id="SSF51569">
    <property type="entry name" value="Aldolase"/>
    <property type="match status" value="1"/>
</dbReference>
<organism evidence="6 7">
    <name type="scientific">Xanthomonas campestris pv. papavericola</name>
    <dbReference type="NCBI Taxonomy" id="487881"/>
    <lineage>
        <taxon>Bacteria</taxon>
        <taxon>Pseudomonadati</taxon>
        <taxon>Pseudomonadota</taxon>
        <taxon>Gammaproteobacteria</taxon>
        <taxon>Lysobacterales</taxon>
        <taxon>Lysobacteraceae</taxon>
        <taxon>Xanthomonas</taxon>
    </lineage>
</organism>